<dbReference type="InterPro" id="IPR051278">
    <property type="entry name" value="HdrB/HdrD_reductase"/>
</dbReference>
<evidence type="ECO:0000259" key="2">
    <source>
        <dbReference type="Pfam" id="PF02754"/>
    </source>
</evidence>
<dbReference type="RefSeq" id="WP_166511374.1">
    <property type="nucleotide sequence ID" value="NZ_VNHM01000006.1"/>
</dbReference>
<name>A0A5S4ZSY1_9FIRM</name>
<organism evidence="3 4">
    <name type="scientific">Desulfallas thermosapovorans DSM 6562</name>
    <dbReference type="NCBI Taxonomy" id="1121431"/>
    <lineage>
        <taxon>Bacteria</taxon>
        <taxon>Bacillati</taxon>
        <taxon>Bacillota</taxon>
        <taxon>Clostridia</taxon>
        <taxon>Eubacteriales</taxon>
        <taxon>Desulfallaceae</taxon>
        <taxon>Desulfallas</taxon>
    </lineage>
</organism>
<dbReference type="GO" id="GO:0016491">
    <property type="term" value="F:oxidoreductase activity"/>
    <property type="evidence" value="ECO:0007669"/>
    <property type="project" value="UniProtKB-KW"/>
</dbReference>
<dbReference type="Pfam" id="PF02754">
    <property type="entry name" value="CCG"/>
    <property type="match status" value="2"/>
</dbReference>
<dbReference type="Gene3D" id="1.20.1050.140">
    <property type="match status" value="1"/>
</dbReference>
<dbReference type="PANTHER" id="PTHR42947">
    <property type="entry name" value="COB--COM HETERODISULFIDE REDUCTASE SUBUNIT B 1"/>
    <property type="match status" value="1"/>
</dbReference>
<dbReference type="InterPro" id="IPR004017">
    <property type="entry name" value="Cys_rich_dom"/>
</dbReference>
<keyword evidence="4" id="KW-1185">Reference proteome</keyword>
<dbReference type="PANTHER" id="PTHR42947:SF1">
    <property type="entry name" value="COB--COM HETERODISULFIDE REDUCTASE SUBUNIT B 1"/>
    <property type="match status" value="1"/>
</dbReference>
<feature type="domain" description="Cysteine-rich" evidence="2">
    <location>
        <begin position="4"/>
        <end position="85"/>
    </location>
</feature>
<dbReference type="AlphaFoldDB" id="A0A5S4ZSY1"/>
<proteinExistence type="predicted"/>
<dbReference type="Proteomes" id="UP000323166">
    <property type="component" value="Unassembled WGS sequence"/>
</dbReference>
<keyword evidence="1" id="KW-0560">Oxidoreductase</keyword>
<evidence type="ECO:0000256" key="1">
    <source>
        <dbReference type="ARBA" id="ARBA00023002"/>
    </source>
</evidence>
<comment type="caution">
    <text evidence="3">The sequence shown here is derived from an EMBL/GenBank/DDBJ whole genome shotgun (WGS) entry which is preliminary data.</text>
</comment>
<dbReference type="EMBL" id="VNHM01000006">
    <property type="protein sequence ID" value="TYO95957.1"/>
    <property type="molecule type" value="Genomic_DNA"/>
</dbReference>
<accession>A0A5S4ZSY1</accession>
<evidence type="ECO:0000313" key="3">
    <source>
        <dbReference type="EMBL" id="TYO95957.1"/>
    </source>
</evidence>
<reference evidence="3 4" key="1">
    <citation type="submission" date="2019-07" db="EMBL/GenBank/DDBJ databases">
        <title>Genomic Encyclopedia of Type Strains, Phase I: the one thousand microbial genomes (KMG-I) project.</title>
        <authorList>
            <person name="Kyrpides N."/>
        </authorList>
    </citation>
    <scope>NUCLEOTIDE SEQUENCE [LARGE SCALE GENOMIC DNA]</scope>
    <source>
        <strain evidence="3 4">DSM 6562</strain>
    </source>
</reference>
<protein>
    <submittedName>
        <fullName evidence="3">Heterodisulfide reductase subunit B</fullName>
    </submittedName>
</protein>
<evidence type="ECO:0000313" key="4">
    <source>
        <dbReference type="Proteomes" id="UP000323166"/>
    </source>
</evidence>
<gene>
    <name evidence="3" type="ORF">LX24_01347</name>
</gene>
<feature type="domain" description="Cysteine-rich" evidence="2">
    <location>
        <begin position="148"/>
        <end position="237"/>
    </location>
</feature>
<sequence length="292" mass="31602">MKYSFYPGCSMEATAQANLVSIKAVASALDLQLEEIHDWNCCGATVASGVVGDFTQQVMTGRNLAIAEPKGQDVVVGCSSCYLSLAVTNKRFREDEHFRALANEALAEGGYKYNGTLRVRQFLEVVINDVGFEKIAKKVKRPLKGLKVAGYVGCQTVRAIPYEFDDPEYPVLMDRLTEALGATATPFPMKARCCGSSNAIADTKIVLDSALKIFESASQGGAQLMVTPCPMCQLNLDAYQQLVNKVHGTSYNMPILFFTQLMAIAFDLPPDAWALKYNIVPPGAALASFGVG</sequence>